<keyword evidence="9" id="KW-1185">Reference proteome</keyword>
<accession>A0A3B3RGV6</accession>
<dbReference type="STRING" id="1676925.ENSPKIP00000016901"/>
<dbReference type="InterPro" id="IPR036860">
    <property type="entry name" value="SH2_dom_sf"/>
</dbReference>
<dbReference type="PROSITE" id="PS51205">
    <property type="entry name" value="VPS9"/>
    <property type="match status" value="1"/>
</dbReference>
<dbReference type="SMART" id="SM00314">
    <property type="entry name" value="RA"/>
    <property type="match status" value="1"/>
</dbReference>
<dbReference type="InterPro" id="IPR037191">
    <property type="entry name" value="VPS9_dom_sf"/>
</dbReference>
<evidence type="ECO:0000259" key="6">
    <source>
        <dbReference type="PROSITE" id="PS50200"/>
    </source>
</evidence>
<dbReference type="InterPro" id="IPR000159">
    <property type="entry name" value="RA_dom"/>
</dbReference>
<dbReference type="GO" id="GO:0030947">
    <property type="term" value="P:regulation of vascular endothelial growth factor receptor signaling pathway"/>
    <property type="evidence" value="ECO:0007669"/>
    <property type="project" value="Ensembl"/>
</dbReference>
<evidence type="ECO:0000256" key="4">
    <source>
        <dbReference type="ARBA" id="ARBA00022490"/>
    </source>
</evidence>
<comment type="similarity">
    <text evidence="2">Belongs to the RIN (Ras interaction/interference) family.</text>
</comment>
<protein>
    <submittedName>
        <fullName evidence="8">Ras and Rab interactor 2</fullName>
    </submittedName>
</protein>
<evidence type="ECO:0000256" key="3">
    <source>
        <dbReference type="ARBA" id="ARBA00022468"/>
    </source>
</evidence>
<reference evidence="8" key="1">
    <citation type="submission" date="2025-08" db="UniProtKB">
        <authorList>
            <consortium name="Ensembl"/>
        </authorList>
    </citation>
    <scope>IDENTIFICATION</scope>
</reference>
<evidence type="ECO:0000313" key="8">
    <source>
        <dbReference type="Ensembl" id="ENSPKIP00000016901.1"/>
    </source>
</evidence>
<sequence length="453" mass="51710">PYLFSWRSHWFDFWSPIQQLIHTFASEIGELNSEMALADRELEGQMTGVYMQSPTFADPTTPRDSGYDSLRRHMSVLDRLKQTHSVWLLLGLGDEEAVRILQSQPPGVFLVRKSAKLKRKVISLRMDSFSDAVVRDFPVKETQYNQVLEKAIQKCVLKPLKSMLVSALQDFQKKNGEWQRLEENMALAKKKSPQELGVENGCTLDPGTIEKIRQKFQAMRKMYSPEKKVDVLLQVCSLIYSTMEKSSGTSRMHTYGATSDDFLPMLTFTLAQCNMPDLDIEIQYMMELLDPFQLNGEGGYYLTSTYGAMSLIKNLQKEQETQELISETRNTLRQWHRRLTAQRSTPAIEDLQNYLRVAYLDANGIYTTKTLPVAPYSTTGDVCQLCAEKFQITGPESHGLFLVIGEGWQQLSPDSFPQSIKADIHSQRLTFSFVYRQPIPDCDPFGSLAQDKS</sequence>
<evidence type="ECO:0000256" key="1">
    <source>
        <dbReference type="ARBA" id="ARBA00004496"/>
    </source>
</evidence>
<evidence type="ECO:0000256" key="5">
    <source>
        <dbReference type="ARBA" id="ARBA00022999"/>
    </source>
</evidence>
<dbReference type="GO" id="GO:1903670">
    <property type="term" value="P:regulation of sprouting angiogenesis"/>
    <property type="evidence" value="ECO:0007669"/>
    <property type="project" value="Ensembl"/>
</dbReference>
<dbReference type="Pfam" id="PF00788">
    <property type="entry name" value="RA"/>
    <property type="match status" value="1"/>
</dbReference>
<dbReference type="Gene3D" id="1.20.1050.80">
    <property type="entry name" value="VPS9 domain"/>
    <property type="match status" value="1"/>
</dbReference>
<keyword evidence="4" id="KW-0963">Cytoplasm</keyword>
<dbReference type="GO" id="GO:0030139">
    <property type="term" value="C:endocytic vesicle"/>
    <property type="evidence" value="ECO:0007669"/>
    <property type="project" value="TreeGrafter"/>
</dbReference>
<dbReference type="InterPro" id="IPR045046">
    <property type="entry name" value="Vps9-like"/>
</dbReference>
<evidence type="ECO:0000256" key="2">
    <source>
        <dbReference type="ARBA" id="ARBA00006919"/>
    </source>
</evidence>
<evidence type="ECO:0000259" key="7">
    <source>
        <dbReference type="PROSITE" id="PS51205"/>
    </source>
</evidence>
<feature type="domain" description="Ras-associating" evidence="6">
    <location>
        <begin position="367"/>
        <end position="440"/>
    </location>
</feature>
<evidence type="ECO:0000313" key="9">
    <source>
        <dbReference type="Proteomes" id="UP000261540"/>
    </source>
</evidence>
<organism evidence="8 9">
    <name type="scientific">Paramormyrops kingsleyae</name>
    <dbReference type="NCBI Taxonomy" id="1676925"/>
    <lineage>
        <taxon>Eukaryota</taxon>
        <taxon>Metazoa</taxon>
        <taxon>Chordata</taxon>
        <taxon>Craniata</taxon>
        <taxon>Vertebrata</taxon>
        <taxon>Euteleostomi</taxon>
        <taxon>Actinopterygii</taxon>
        <taxon>Neopterygii</taxon>
        <taxon>Teleostei</taxon>
        <taxon>Osteoglossocephala</taxon>
        <taxon>Osteoglossomorpha</taxon>
        <taxon>Osteoglossiformes</taxon>
        <taxon>Mormyridae</taxon>
        <taxon>Paramormyrops</taxon>
    </lineage>
</organism>
<dbReference type="PANTHER" id="PTHR23101:SF51">
    <property type="entry name" value="RAS AND RAB INTERACTOR 2"/>
    <property type="match status" value="1"/>
</dbReference>
<keyword evidence="5" id="KW-0727">SH2 domain</keyword>
<dbReference type="SMART" id="SM00167">
    <property type="entry name" value="VPS9"/>
    <property type="match status" value="1"/>
</dbReference>
<dbReference type="FunFam" id="1.20.1050.80:FF:000002">
    <property type="entry name" value="Ras and Rab interactor 2"/>
    <property type="match status" value="1"/>
</dbReference>
<comment type="subcellular location">
    <subcellularLocation>
        <location evidence="1">Cytoplasm</location>
    </subcellularLocation>
</comment>
<dbReference type="PROSITE" id="PS50200">
    <property type="entry name" value="RA"/>
    <property type="match status" value="1"/>
</dbReference>
<dbReference type="Proteomes" id="UP000261540">
    <property type="component" value="Unplaced"/>
</dbReference>
<keyword evidence="3" id="KW-0343">GTPase activation</keyword>
<dbReference type="Gene3D" id="3.30.505.10">
    <property type="entry name" value="SH2 domain"/>
    <property type="match status" value="1"/>
</dbReference>
<dbReference type="GO" id="GO:0005829">
    <property type="term" value="C:cytosol"/>
    <property type="evidence" value="ECO:0007669"/>
    <property type="project" value="TreeGrafter"/>
</dbReference>
<dbReference type="Ensembl" id="ENSPKIT00000041404.1">
    <property type="protein sequence ID" value="ENSPKIP00000016901.1"/>
    <property type="gene ID" value="ENSPKIG00000003022.1"/>
</dbReference>
<dbReference type="GO" id="GO:0031267">
    <property type="term" value="F:small GTPase binding"/>
    <property type="evidence" value="ECO:0007669"/>
    <property type="project" value="TreeGrafter"/>
</dbReference>
<dbReference type="GO" id="GO:0005085">
    <property type="term" value="F:guanyl-nucleotide exchange factor activity"/>
    <property type="evidence" value="ECO:0007669"/>
    <property type="project" value="InterPro"/>
</dbReference>
<proteinExistence type="inferred from homology"/>
<dbReference type="GO" id="GO:0007165">
    <property type="term" value="P:signal transduction"/>
    <property type="evidence" value="ECO:0007669"/>
    <property type="project" value="InterPro"/>
</dbReference>
<feature type="domain" description="VPS9" evidence="7">
    <location>
        <begin position="175"/>
        <end position="321"/>
    </location>
</feature>
<reference evidence="8" key="2">
    <citation type="submission" date="2025-09" db="UniProtKB">
        <authorList>
            <consortium name="Ensembl"/>
        </authorList>
    </citation>
    <scope>IDENTIFICATION</scope>
</reference>
<dbReference type="SUPFAM" id="SSF109993">
    <property type="entry name" value="VPS9 domain"/>
    <property type="match status" value="1"/>
</dbReference>
<dbReference type="GO" id="GO:0005096">
    <property type="term" value="F:GTPase activator activity"/>
    <property type="evidence" value="ECO:0007669"/>
    <property type="project" value="UniProtKB-KW"/>
</dbReference>
<dbReference type="SUPFAM" id="SSF55550">
    <property type="entry name" value="SH2 domain"/>
    <property type="match status" value="1"/>
</dbReference>
<dbReference type="PANTHER" id="PTHR23101">
    <property type="entry name" value="RAB GDP/GTP EXCHANGE FACTOR"/>
    <property type="match status" value="1"/>
</dbReference>
<dbReference type="AlphaFoldDB" id="A0A3B3RGV6"/>
<dbReference type="GO" id="GO:0016192">
    <property type="term" value="P:vesicle-mediated transport"/>
    <property type="evidence" value="ECO:0007669"/>
    <property type="project" value="InterPro"/>
</dbReference>
<dbReference type="GeneTree" id="ENSGT00940000154866"/>
<dbReference type="InterPro" id="IPR003123">
    <property type="entry name" value="VPS9"/>
</dbReference>
<name>A0A3B3RGV6_9TELE</name>
<dbReference type="Pfam" id="PF02204">
    <property type="entry name" value="VPS9"/>
    <property type="match status" value="1"/>
</dbReference>